<dbReference type="PRINTS" id="PR00081">
    <property type="entry name" value="GDHRDH"/>
</dbReference>
<dbReference type="InterPro" id="IPR051122">
    <property type="entry name" value="SDR_DHRS6-like"/>
</dbReference>
<dbReference type="RefSeq" id="WP_371385801.1">
    <property type="nucleotide sequence ID" value="NZ_JBGLYH010000011.1"/>
</dbReference>
<keyword evidence="4" id="KW-1185">Reference proteome</keyword>
<comment type="similarity">
    <text evidence="1">Belongs to the short-chain dehydrogenases/reductases (SDR) family.</text>
</comment>
<dbReference type="EMBL" id="JBGLYH010000011">
    <property type="protein sequence ID" value="MEZ7196263.1"/>
    <property type="molecule type" value="Genomic_DNA"/>
</dbReference>
<dbReference type="InterPro" id="IPR002347">
    <property type="entry name" value="SDR_fam"/>
</dbReference>
<evidence type="ECO:0000313" key="4">
    <source>
        <dbReference type="Proteomes" id="UP001568698"/>
    </source>
</evidence>
<dbReference type="Gene3D" id="3.40.50.720">
    <property type="entry name" value="NAD(P)-binding Rossmann-like Domain"/>
    <property type="match status" value="1"/>
</dbReference>
<keyword evidence="2" id="KW-0560">Oxidoreductase</keyword>
<organism evidence="3 4">
    <name type="scientific">Pseudodesulfovibrio karagichevae</name>
    <dbReference type="NCBI Taxonomy" id="3239305"/>
    <lineage>
        <taxon>Bacteria</taxon>
        <taxon>Pseudomonadati</taxon>
        <taxon>Thermodesulfobacteriota</taxon>
        <taxon>Desulfovibrionia</taxon>
        <taxon>Desulfovibrionales</taxon>
        <taxon>Desulfovibrionaceae</taxon>
    </lineage>
</organism>
<dbReference type="PANTHER" id="PTHR43477">
    <property type="entry name" value="DIHYDROANTICAPSIN 7-DEHYDROGENASE"/>
    <property type="match status" value="1"/>
</dbReference>
<proteinExistence type="inferred from homology"/>
<evidence type="ECO:0000313" key="3">
    <source>
        <dbReference type="EMBL" id="MEZ7196263.1"/>
    </source>
</evidence>
<dbReference type="Pfam" id="PF13561">
    <property type="entry name" value="adh_short_C2"/>
    <property type="match status" value="1"/>
</dbReference>
<comment type="caution">
    <text evidence="3">The sequence shown here is derived from an EMBL/GenBank/DDBJ whole genome shotgun (WGS) entry which is preliminary data.</text>
</comment>
<dbReference type="InterPro" id="IPR036291">
    <property type="entry name" value="NAD(P)-bd_dom_sf"/>
</dbReference>
<evidence type="ECO:0000256" key="2">
    <source>
        <dbReference type="ARBA" id="ARBA00023002"/>
    </source>
</evidence>
<name>A0ABV4JZX6_9BACT</name>
<dbReference type="PANTHER" id="PTHR43477:SF1">
    <property type="entry name" value="DIHYDROANTICAPSIN 7-DEHYDROGENASE"/>
    <property type="match status" value="1"/>
</dbReference>
<reference evidence="3 4" key="1">
    <citation type="submission" date="2024-08" db="EMBL/GenBank/DDBJ databases">
        <title>Sulfate-reducing bacteria isolated from formation water of the oil field in Kazakhstan and description of Pseudodesulfovibrio sp.</title>
        <authorList>
            <person name="Bidzhieva S.K."/>
            <person name="Tourova T.P."/>
            <person name="Grouzdev D.S."/>
            <person name="Beletsky A.V."/>
            <person name="Sokolova D.S."/>
            <person name="Samigullina S.R."/>
            <person name="Poltaraus A.B."/>
            <person name="Avtukh A.N."/>
            <person name="Tereshina V.M."/>
            <person name="Zhaparov N.S."/>
            <person name="Mardanov A.V."/>
            <person name="Nazina T.N."/>
        </authorList>
    </citation>
    <scope>NUCLEOTIDE SEQUENCE [LARGE SCALE GENOMIC DNA]</scope>
    <source>
        <strain evidence="3 4">9FUS</strain>
    </source>
</reference>
<dbReference type="Proteomes" id="UP001568698">
    <property type="component" value="Unassembled WGS sequence"/>
</dbReference>
<dbReference type="SUPFAM" id="SSF51735">
    <property type="entry name" value="NAD(P)-binding Rossmann-fold domains"/>
    <property type="match status" value="1"/>
</dbReference>
<protein>
    <submittedName>
        <fullName evidence="3">SDR family oxidoreductase</fullName>
    </submittedName>
</protein>
<gene>
    <name evidence="3" type="ORF">AB6M95_05840</name>
</gene>
<sequence>MLVVGGSSGLGLAVSRLAYGLGAEVIIASRSAADRHEELAAAVGPEIETVSLDVNEDKEVEAALQGIGDIDHMVVTTRPRLTPAPFAEADLDQARQAFETKFWGQCRLIQMAHALISPDGSVVLTTGIAGERIYTGSFAMSVINSATETLCRALAVELAPIRINAVCPGFIAPKPHEIEERARWFPSGRTASAEEVAEAYIHLMESPYVTGTTLVVDGGARLI</sequence>
<accession>A0ABV4JZX6</accession>
<evidence type="ECO:0000256" key="1">
    <source>
        <dbReference type="ARBA" id="ARBA00006484"/>
    </source>
</evidence>